<reference evidence="1 2" key="1">
    <citation type="journal article" date="2019" name="Sci. Rep.">
        <title>Orb-weaving spider Araneus ventricosus genome elucidates the spidroin gene catalogue.</title>
        <authorList>
            <person name="Kono N."/>
            <person name="Nakamura H."/>
            <person name="Ohtoshi R."/>
            <person name="Moran D.A.P."/>
            <person name="Shinohara A."/>
            <person name="Yoshida Y."/>
            <person name="Fujiwara M."/>
            <person name="Mori M."/>
            <person name="Tomita M."/>
            <person name="Arakawa K."/>
        </authorList>
    </citation>
    <scope>NUCLEOTIDE SEQUENCE [LARGE SCALE GENOMIC DNA]</scope>
</reference>
<proteinExistence type="predicted"/>
<protein>
    <submittedName>
        <fullName evidence="1">Uncharacterized protein</fullName>
    </submittedName>
</protein>
<name>A0A4Y2D9N0_ARAVE</name>
<dbReference type="EMBL" id="BGPR01000311">
    <property type="protein sequence ID" value="GBM12285.1"/>
    <property type="molecule type" value="Genomic_DNA"/>
</dbReference>
<evidence type="ECO:0000313" key="1">
    <source>
        <dbReference type="EMBL" id="GBM12285.1"/>
    </source>
</evidence>
<dbReference type="Proteomes" id="UP000499080">
    <property type="component" value="Unassembled WGS sequence"/>
</dbReference>
<comment type="caution">
    <text evidence="1">The sequence shown here is derived from an EMBL/GenBank/DDBJ whole genome shotgun (WGS) entry which is preliminary data.</text>
</comment>
<sequence length="95" mass="10941">MHPRNQMLTACLHYWMINADSVLRALLLEARVTRWLKLISKLSSIGQPFTSLGSIGRDAGRGRGGLRRLPNRKCNETKEQFPRGLKWKILPVWKT</sequence>
<keyword evidence="2" id="KW-1185">Reference proteome</keyword>
<dbReference type="AlphaFoldDB" id="A0A4Y2D9N0"/>
<evidence type="ECO:0000313" key="2">
    <source>
        <dbReference type="Proteomes" id="UP000499080"/>
    </source>
</evidence>
<accession>A0A4Y2D9N0</accession>
<gene>
    <name evidence="1" type="ORF">AVEN_155287_1</name>
</gene>
<organism evidence="1 2">
    <name type="scientific">Araneus ventricosus</name>
    <name type="common">Orbweaver spider</name>
    <name type="synonym">Epeira ventricosa</name>
    <dbReference type="NCBI Taxonomy" id="182803"/>
    <lineage>
        <taxon>Eukaryota</taxon>
        <taxon>Metazoa</taxon>
        <taxon>Ecdysozoa</taxon>
        <taxon>Arthropoda</taxon>
        <taxon>Chelicerata</taxon>
        <taxon>Arachnida</taxon>
        <taxon>Araneae</taxon>
        <taxon>Araneomorphae</taxon>
        <taxon>Entelegynae</taxon>
        <taxon>Araneoidea</taxon>
        <taxon>Araneidae</taxon>
        <taxon>Araneus</taxon>
    </lineage>
</organism>